<dbReference type="GO" id="GO:0007165">
    <property type="term" value="P:signal transduction"/>
    <property type="evidence" value="ECO:0000318"/>
    <property type="project" value="GO_Central"/>
</dbReference>
<dbReference type="FunFam" id="3.30.200.20:FF:000195">
    <property type="entry name" value="G-type lectin S-receptor-like serine/threonine-protein kinase"/>
    <property type="match status" value="1"/>
</dbReference>
<keyword evidence="2 17" id="KW-0723">Serine/threonine-protein kinase</keyword>
<feature type="transmembrane region" description="Helical" evidence="20">
    <location>
        <begin position="440"/>
        <end position="461"/>
    </location>
</feature>
<dbReference type="Pfam" id="PF00954">
    <property type="entry name" value="S_locus_glycop"/>
    <property type="match status" value="1"/>
</dbReference>
<evidence type="ECO:0000256" key="4">
    <source>
        <dbReference type="ARBA" id="ARBA00022679"/>
    </source>
</evidence>
<dbReference type="PROSITE" id="PS00108">
    <property type="entry name" value="PROTEIN_KINASE_ST"/>
    <property type="match status" value="1"/>
</dbReference>
<dbReference type="Pfam" id="PF07714">
    <property type="entry name" value="PK_Tyr_Ser-Thr"/>
    <property type="match status" value="1"/>
</dbReference>
<evidence type="ECO:0000256" key="9">
    <source>
        <dbReference type="ARBA" id="ARBA00022840"/>
    </source>
</evidence>
<dbReference type="AlphaFoldDB" id="A0A2K2CBS0"/>
<dbReference type="Pfam" id="PF11883">
    <property type="entry name" value="DUF3403"/>
    <property type="match status" value="1"/>
</dbReference>
<feature type="domain" description="Apple" evidence="24">
    <location>
        <begin position="338"/>
        <end position="419"/>
    </location>
</feature>
<name>A0A2K2CBS0_POPTR</name>
<dbReference type="InterPro" id="IPR003609">
    <property type="entry name" value="Pan_app"/>
</dbReference>
<dbReference type="PROSITE" id="PS50927">
    <property type="entry name" value="BULB_LECTIN"/>
    <property type="match status" value="1"/>
</dbReference>
<evidence type="ECO:0000256" key="10">
    <source>
        <dbReference type="ARBA" id="ARBA00022989"/>
    </source>
</evidence>
<dbReference type="SMART" id="SM00108">
    <property type="entry name" value="B_lectin"/>
    <property type="match status" value="1"/>
</dbReference>
<dbReference type="Gene3D" id="2.90.10.10">
    <property type="entry name" value="Bulb-type lectin domain"/>
    <property type="match status" value="1"/>
</dbReference>
<evidence type="ECO:0000313" key="25">
    <source>
        <dbReference type="EMBL" id="PNT59479.1"/>
    </source>
</evidence>
<dbReference type="SMART" id="SM00220">
    <property type="entry name" value="S_TKc"/>
    <property type="match status" value="1"/>
</dbReference>
<dbReference type="InterPro" id="IPR001245">
    <property type="entry name" value="Ser-Thr/Tyr_kinase_cat_dom"/>
</dbReference>
<evidence type="ECO:0000256" key="12">
    <source>
        <dbReference type="ARBA" id="ARBA00023157"/>
    </source>
</evidence>
<evidence type="ECO:0000256" key="20">
    <source>
        <dbReference type="SAM" id="Phobius"/>
    </source>
</evidence>
<dbReference type="InterPro" id="IPR017441">
    <property type="entry name" value="Protein_kinase_ATP_BS"/>
</dbReference>
<dbReference type="GO" id="GO:0005886">
    <property type="term" value="C:plasma membrane"/>
    <property type="evidence" value="ECO:0000318"/>
    <property type="project" value="GO_Central"/>
</dbReference>
<dbReference type="InterPro" id="IPR000858">
    <property type="entry name" value="S_locus_glycoprot_dom"/>
</dbReference>
<dbReference type="PROSITE" id="PS50011">
    <property type="entry name" value="PROTEIN_KINASE_DOM"/>
    <property type="match status" value="1"/>
</dbReference>
<evidence type="ECO:0000256" key="7">
    <source>
        <dbReference type="ARBA" id="ARBA00022741"/>
    </source>
</evidence>
<dbReference type="CDD" id="cd01098">
    <property type="entry name" value="PAN_AP_plant"/>
    <property type="match status" value="1"/>
</dbReference>
<evidence type="ECO:0000256" key="2">
    <source>
        <dbReference type="ARBA" id="ARBA00022527"/>
    </source>
</evidence>
<evidence type="ECO:0000256" key="1">
    <source>
        <dbReference type="ARBA" id="ARBA00004479"/>
    </source>
</evidence>
<dbReference type="FunFam" id="1.10.510.10:FF:000060">
    <property type="entry name" value="G-type lectin S-receptor-like serine/threonine-protein kinase"/>
    <property type="match status" value="1"/>
</dbReference>
<keyword evidence="9 17" id="KW-0067">ATP-binding</keyword>
<dbReference type="CDD" id="cd14066">
    <property type="entry name" value="STKc_IRAK"/>
    <property type="match status" value="1"/>
</dbReference>
<dbReference type="Gene3D" id="3.30.200.20">
    <property type="entry name" value="Phosphorylase Kinase, domain 1"/>
    <property type="match status" value="1"/>
</dbReference>
<evidence type="ECO:0000256" key="6">
    <source>
        <dbReference type="ARBA" id="ARBA00022729"/>
    </source>
</evidence>
<keyword evidence="10 20" id="KW-1133">Transmembrane helix</keyword>
<keyword evidence="8 17" id="KW-0418">Kinase</keyword>
<dbReference type="SMR" id="A0A2K2CBS0"/>
<dbReference type="InterPro" id="IPR021820">
    <property type="entry name" value="S-locus_recpt_kinase_C"/>
</dbReference>
<dbReference type="SMART" id="SM00473">
    <property type="entry name" value="PAN_AP"/>
    <property type="match status" value="1"/>
</dbReference>
<dbReference type="Pfam" id="PF08276">
    <property type="entry name" value="PAN_2"/>
    <property type="match status" value="1"/>
</dbReference>
<feature type="region of interest" description="Disordered" evidence="19">
    <location>
        <begin position="781"/>
        <end position="822"/>
    </location>
</feature>
<evidence type="ECO:0000259" key="22">
    <source>
        <dbReference type="PROSITE" id="PS50011"/>
    </source>
</evidence>
<dbReference type="GO" id="GO:0005524">
    <property type="term" value="F:ATP binding"/>
    <property type="evidence" value="ECO:0007669"/>
    <property type="project" value="UniProtKB-UniRule"/>
</dbReference>
<dbReference type="InParanoid" id="A0A2K2CBS0"/>
<dbReference type="Proteomes" id="UP000006729">
    <property type="component" value="Chromosome 1"/>
</dbReference>
<dbReference type="OMA" id="IWIAKTQ"/>
<dbReference type="GO" id="GO:0106310">
    <property type="term" value="F:protein serine kinase activity"/>
    <property type="evidence" value="ECO:0007669"/>
    <property type="project" value="RHEA"/>
</dbReference>
<keyword evidence="6 21" id="KW-0732">Signal</keyword>
<sequence>MDYFSVLLFCSSLLLIIIPSTAVDSINTTQSFRDGDSIVSASGSFKLGFFSFGSSINRYLCISYNQISTTTIVWVANRGTPLNDSSGVLRITSQGILILVDQSGSTIWSSNSSRSARNPIAQLLDSGNLVVKEEGDGNLENPLWQSFDYPGDTFLPEMKLGRNKVTSLDRYISSWKSADDPSRGNYTFRLDPAAYSELIMIEDSNEKFRSGPWNGMRFSGTPQLKPNPIYTYRFFYDGDEEYYTYKLVNSSFLSRMVINQNGAIQRFTWIDRTQSWELYLSVQTDNCDRYALCGAYATCSINNSPVCSCLVGFSPNVSKDWDTMDWTSGCVRKTPLNCSEDGFRKFSGVKLPETRKSWFNRTMSLDECRSTCLKNCSCTAYTNLDISINGGSGCLLWLGDLVDMRQINENGQDIYIRMAASELEKAGSAEAKSKEKKRTWSIIISVLSIAVVFSLALILLVRRKKMLKNRKKKDILEPSQNNQGEEEDLKLPLFDLSTMSRATNDFSLANILGEGGFGTVYQGKLNDGQEIAVKRLSKTSKQGLDEFKNEVLHIVKLQHRNLVKLLGCCIEGDETMLIYEMMPNKSLDFFIFDKTRDKVLDWPQRFHIINGIARGLLYLHQDSRLRIIHRDLKASNILLDHEMNPKISDFGLARSVGGNETEANTNKVVGTYGYIAPEYAIDGLYSVKSDVFSFGVMVLEIVSGKRNKGFCHPDHKQNLLGHAWRLFIEGRSSELIVESIVESCNFYEVLRSIHIGLLCVQRSPRDRPSMSTVVMMLGSESELPQPKEPGFFTTRDVGKATSSSTQSKVSVNEITMTQLEAR</sequence>
<reference evidence="25 26" key="1">
    <citation type="journal article" date="2006" name="Science">
        <title>The genome of black cottonwood, Populus trichocarpa (Torr. &amp; Gray).</title>
        <authorList>
            <person name="Tuskan G.A."/>
            <person name="Difazio S."/>
            <person name="Jansson S."/>
            <person name="Bohlmann J."/>
            <person name="Grigoriev I."/>
            <person name="Hellsten U."/>
            <person name="Putnam N."/>
            <person name="Ralph S."/>
            <person name="Rombauts S."/>
            <person name="Salamov A."/>
            <person name="Schein J."/>
            <person name="Sterck L."/>
            <person name="Aerts A."/>
            <person name="Bhalerao R.R."/>
            <person name="Bhalerao R.P."/>
            <person name="Blaudez D."/>
            <person name="Boerjan W."/>
            <person name="Brun A."/>
            <person name="Brunner A."/>
            <person name="Busov V."/>
            <person name="Campbell M."/>
            <person name="Carlson J."/>
            <person name="Chalot M."/>
            <person name="Chapman J."/>
            <person name="Chen G.L."/>
            <person name="Cooper D."/>
            <person name="Coutinho P.M."/>
            <person name="Couturier J."/>
            <person name="Covert S."/>
            <person name="Cronk Q."/>
            <person name="Cunningham R."/>
            <person name="Davis J."/>
            <person name="Degroeve S."/>
            <person name="Dejardin A."/>
            <person name="Depamphilis C."/>
            <person name="Detter J."/>
            <person name="Dirks B."/>
            <person name="Dubchak I."/>
            <person name="Duplessis S."/>
            <person name="Ehlting J."/>
            <person name="Ellis B."/>
            <person name="Gendler K."/>
            <person name="Goodstein D."/>
            <person name="Gribskov M."/>
            <person name="Grimwood J."/>
            <person name="Groover A."/>
            <person name="Gunter L."/>
            <person name="Hamberger B."/>
            <person name="Heinze B."/>
            <person name="Helariutta Y."/>
            <person name="Henrissat B."/>
            <person name="Holligan D."/>
            <person name="Holt R."/>
            <person name="Huang W."/>
            <person name="Islam-Faridi N."/>
            <person name="Jones S."/>
            <person name="Jones-Rhoades M."/>
            <person name="Jorgensen R."/>
            <person name="Joshi C."/>
            <person name="Kangasjarvi J."/>
            <person name="Karlsson J."/>
            <person name="Kelleher C."/>
            <person name="Kirkpatrick R."/>
            <person name="Kirst M."/>
            <person name="Kohler A."/>
            <person name="Kalluri U."/>
            <person name="Larimer F."/>
            <person name="Leebens-Mack J."/>
            <person name="Leple J.C."/>
            <person name="Locascio P."/>
            <person name="Lou Y."/>
            <person name="Lucas S."/>
            <person name="Martin F."/>
            <person name="Montanini B."/>
            <person name="Napoli C."/>
            <person name="Nelson D.R."/>
            <person name="Nelson C."/>
            <person name="Nieminen K."/>
            <person name="Nilsson O."/>
            <person name="Pereda V."/>
            <person name="Peter G."/>
            <person name="Philippe R."/>
            <person name="Pilate G."/>
            <person name="Poliakov A."/>
            <person name="Razumovskaya J."/>
            <person name="Richardson P."/>
            <person name="Rinaldi C."/>
            <person name="Ritland K."/>
            <person name="Rouze P."/>
            <person name="Ryaboy D."/>
            <person name="Schmutz J."/>
            <person name="Schrader J."/>
            <person name="Segerman B."/>
            <person name="Shin H."/>
            <person name="Siddiqui A."/>
            <person name="Sterky F."/>
            <person name="Terry A."/>
            <person name="Tsai C.J."/>
            <person name="Uberbacher E."/>
            <person name="Unneberg P."/>
            <person name="Vahala J."/>
            <person name="Wall K."/>
            <person name="Wessler S."/>
            <person name="Yang G."/>
            <person name="Yin T."/>
            <person name="Douglas C."/>
            <person name="Marra M."/>
            <person name="Sandberg G."/>
            <person name="Van de Peer Y."/>
            <person name="Rokhsar D."/>
        </authorList>
    </citation>
    <scope>NUCLEOTIDE SEQUENCE [LARGE SCALE GENOMIC DNA]</scope>
    <source>
        <strain evidence="26">cv. Nisqually</strain>
    </source>
</reference>
<evidence type="ECO:0000256" key="18">
    <source>
        <dbReference type="PROSITE-ProRule" id="PRU10141"/>
    </source>
</evidence>
<dbReference type="Gene3D" id="1.10.510.10">
    <property type="entry name" value="Transferase(Phosphotransferase) domain 1"/>
    <property type="match status" value="1"/>
</dbReference>
<comment type="similarity">
    <text evidence="17">Belongs to the protein kinase superfamily. Ser/Thr protein kinase family.</text>
</comment>
<dbReference type="PROSITE" id="PS50948">
    <property type="entry name" value="PAN"/>
    <property type="match status" value="1"/>
</dbReference>
<evidence type="ECO:0000256" key="5">
    <source>
        <dbReference type="ARBA" id="ARBA00022692"/>
    </source>
</evidence>
<dbReference type="InterPro" id="IPR011009">
    <property type="entry name" value="Kinase-like_dom_sf"/>
</dbReference>
<dbReference type="Gene3D" id="3.50.4.10">
    <property type="entry name" value="Hepatocyte Growth Factor"/>
    <property type="match status" value="1"/>
</dbReference>
<dbReference type="FunFam" id="2.90.10.10:FF:000004">
    <property type="entry name" value="G-type lectin S-receptor-like serine/threonine-protein kinase"/>
    <property type="match status" value="1"/>
</dbReference>
<dbReference type="SUPFAM" id="SSF56112">
    <property type="entry name" value="Protein kinase-like (PK-like)"/>
    <property type="match status" value="1"/>
</dbReference>
<dbReference type="PANTHER" id="PTHR32444">
    <property type="entry name" value="BULB-TYPE LECTIN DOMAIN-CONTAINING PROTEIN"/>
    <property type="match status" value="1"/>
</dbReference>
<dbReference type="SUPFAM" id="SSF51110">
    <property type="entry name" value="alpha-D-mannose-specific plant lectins"/>
    <property type="match status" value="1"/>
</dbReference>
<dbReference type="InterPro" id="IPR008271">
    <property type="entry name" value="Ser/Thr_kinase_AS"/>
</dbReference>
<dbReference type="InterPro" id="IPR001480">
    <property type="entry name" value="Bulb-type_lectin_dom"/>
</dbReference>
<evidence type="ECO:0000256" key="15">
    <source>
        <dbReference type="ARBA" id="ARBA00047899"/>
    </source>
</evidence>
<dbReference type="GO" id="GO:0004674">
    <property type="term" value="F:protein serine/threonine kinase activity"/>
    <property type="evidence" value="ECO:0000318"/>
    <property type="project" value="GO_Central"/>
</dbReference>
<dbReference type="InterPro" id="IPR036426">
    <property type="entry name" value="Bulb-type_lectin_dom_sf"/>
</dbReference>
<dbReference type="PIRSF" id="PIRSF000641">
    <property type="entry name" value="SRK"/>
    <property type="match status" value="1"/>
</dbReference>
<feature type="signal peptide" evidence="21">
    <location>
        <begin position="1"/>
        <end position="22"/>
    </location>
</feature>
<protein>
    <recommendedName>
        <fullName evidence="17">Receptor-like serine/threonine-protein kinase</fullName>
        <ecNumber evidence="17">2.7.11.1</ecNumber>
    </recommendedName>
</protein>
<keyword evidence="11 20" id="KW-0472">Membrane</keyword>
<evidence type="ECO:0000259" key="24">
    <source>
        <dbReference type="PROSITE" id="PS50948"/>
    </source>
</evidence>
<dbReference type="PROSITE" id="PS00107">
    <property type="entry name" value="PROTEIN_KINASE_ATP"/>
    <property type="match status" value="1"/>
</dbReference>
<dbReference type="InterPro" id="IPR000719">
    <property type="entry name" value="Prot_kinase_dom"/>
</dbReference>
<feature type="binding site" evidence="18">
    <location>
        <position position="534"/>
    </location>
    <ligand>
        <name>ATP</name>
        <dbReference type="ChEBI" id="CHEBI:30616"/>
    </ligand>
</feature>
<evidence type="ECO:0000256" key="3">
    <source>
        <dbReference type="ARBA" id="ARBA00022553"/>
    </source>
</evidence>
<dbReference type="Gramene" id="Potri.001G412100.1.v4.1">
    <property type="protein sequence ID" value="Potri.001G412100.1.v4.1"/>
    <property type="gene ID" value="Potri.001G412100.v4.1"/>
</dbReference>
<feature type="chain" id="PRO_5014370739" description="Receptor-like serine/threonine-protein kinase" evidence="21">
    <location>
        <begin position="23"/>
        <end position="822"/>
    </location>
</feature>
<keyword evidence="3" id="KW-0597">Phosphoprotein</keyword>
<evidence type="ECO:0000256" key="11">
    <source>
        <dbReference type="ARBA" id="ARBA00023136"/>
    </source>
</evidence>
<dbReference type="FunFam" id="3.50.4.10:FF:000002">
    <property type="entry name" value="G-type lectin S-receptor-like serine/threonine-protein kinase"/>
    <property type="match status" value="1"/>
</dbReference>
<comment type="catalytic activity">
    <reaction evidence="15 17">
        <text>L-threonyl-[protein] + ATP = O-phospho-L-threonyl-[protein] + ADP + H(+)</text>
        <dbReference type="Rhea" id="RHEA:46608"/>
        <dbReference type="Rhea" id="RHEA-COMP:11060"/>
        <dbReference type="Rhea" id="RHEA-COMP:11605"/>
        <dbReference type="ChEBI" id="CHEBI:15378"/>
        <dbReference type="ChEBI" id="CHEBI:30013"/>
        <dbReference type="ChEBI" id="CHEBI:30616"/>
        <dbReference type="ChEBI" id="CHEBI:61977"/>
        <dbReference type="ChEBI" id="CHEBI:456216"/>
        <dbReference type="EC" id="2.7.11.1"/>
    </reaction>
</comment>
<dbReference type="PANTHER" id="PTHR32444:SF183">
    <property type="entry name" value="APPLE DOMAIN-CONTAINING PROTEIN"/>
    <property type="match status" value="1"/>
</dbReference>
<dbReference type="GO" id="GO:0048544">
    <property type="term" value="P:recognition of pollen"/>
    <property type="evidence" value="ECO:0007669"/>
    <property type="project" value="InterPro"/>
</dbReference>
<accession>A0A2K2CBS0</accession>
<evidence type="ECO:0000256" key="16">
    <source>
        <dbReference type="ARBA" id="ARBA00048679"/>
    </source>
</evidence>
<evidence type="ECO:0000259" key="23">
    <source>
        <dbReference type="PROSITE" id="PS50927"/>
    </source>
</evidence>
<keyword evidence="26" id="KW-1185">Reference proteome</keyword>
<comment type="subcellular location">
    <subcellularLocation>
        <location evidence="1">Membrane</location>
        <topology evidence="1">Single-pass type I membrane protein</topology>
    </subcellularLocation>
</comment>
<feature type="compositionally biased region" description="Polar residues" evidence="19">
    <location>
        <begin position="800"/>
        <end position="822"/>
    </location>
</feature>
<comment type="catalytic activity">
    <reaction evidence="16 17">
        <text>L-seryl-[protein] + ATP = O-phospho-L-seryl-[protein] + ADP + H(+)</text>
        <dbReference type="Rhea" id="RHEA:17989"/>
        <dbReference type="Rhea" id="RHEA-COMP:9863"/>
        <dbReference type="Rhea" id="RHEA-COMP:11604"/>
        <dbReference type="ChEBI" id="CHEBI:15378"/>
        <dbReference type="ChEBI" id="CHEBI:29999"/>
        <dbReference type="ChEBI" id="CHEBI:30616"/>
        <dbReference type="ChEBI" id="CHEBI:83421"/>
        <dbReference type="ChEBI" id="CHEBI:456216"/>
        <dbReference type="EC" id="2.7.11.1"/>
    </reaction>
</comment>
<keyword evidence="5 20" id="KW-0812">Transmembrane</keyword>
<dbReference type="EC" id="2.7.11.1" evidence="17"/>
<evidence type="ECO:0000256" key="13">
    <source>
        <dbReference type="ARBA" id="ARBA00023170"/>
    </source>
</evidence>
<dbReference type="ExpressionAtlas" id="A0A2K2CBS0">
    <property type="expression patterns" value="differential"/>
</dbReference>
<feature type="domain" description="Protein kinase" evidence="22">
    <location>
        <begin position="506"/>
        <end position="783"/>
    </location>
</feature>
<keyword evidence="4 17" id="KW-0808">Transferase</keyword>
<evidence type="ECO:0000256" key="21">
    <source>
        <dbReference type="SAM" id="SignalP"/>
    </source>
</evidence>
<keyword evidence="14" id="KW-0325">Glycoprotein</keyword>
<organism evidence="25 26">
    <name type="scientific">Populus trichocarpa</name>
    <name type="common">Western balsam poplar</name>
    <name type="synonym">Populus balsamifera subsp. trichocarpa</name>
    <dbReference type="NCBI Taxonomy" id="3694"/>
    <lineage>
        <taxon>Eukaryota</taxon>
        <taxon>Viridiplantae</taxon>
        <taxon>Streptophyta</taxon>
        <taxon>Embryophyta</taxon>
        <taxon>Tracheophyta</taxon>
        <taxon>Spermatophyta</taxon>
        <taxon>Magnoliopsida</taxon>
        <taxon>eudicotyledons</taxon>
        <taxon>Gunneridae</taxon>
        <taxon>Pentapetalae</taxon>
        <taxon>rosids</taxon>
        <taxon>fabids</taxon>
        <taxon>Malpighiales</taxon>
        <taxon>Salicaceae</taxon>
        <taxon>Saliceae</taxon>
        <taxon>Populus</taxon>
    </lineage>
</organism>
<evidence type="ECO:0000256" key="17">
    <source>
        <dbReference type="PIRNR" id="PIRNR000641"/>
    </source>
</evidence>
<evidence type="ECO:0000256" key="8">
    <source>
        <dbReference type="ARBA" id="ARBA00022777"/>
    </source>
</evidence>
<dbReference type="GO" id="GO:0006955">
    <property type="term" value="P:immune response"/>
    <property type="evidence" value="ECO:0000318"/>
    <property type="project" value="GO_Central"/>
</dbReference>
<dbReference type="EMBL" id="CM009290">
    <property type="protein sequence ID" value="PNT59479.1"/>
    <property type="molecule type" value="Genomic_DNA"/>
</dbReference>
<dbReference type="OrthoDB" id="1910371at2759"/>
<keyword evidence="7 17" id="KW-0547">Nucleotide-binding</keyword>
<evidence type="ECO:0000256" key="19">
    <source>
        <dbReference type="SAM" id="MobiDB-lite"/>
    </source>
</evidence>
<evidence type="ECO:0000313" key="26">
    <source>
        <dbReference type="Proteomes" id="UP000006729"/>
    </source>
</evidence>
<dbReference type="CDD" id="cd00028">
    <property type="entry name" value="B_lectin"/>
    <property type="match status" value="1"/>
</dbReference>
<keyword evidence="12" id="KW-1015">Disulfide bond</keyword>
<dbReference type="InterPro" id="IPR024171">
    <property type="entry name" value="SRK-like_kinase"/>
</dbReference>
<dbReference type="Pfam" id="PF01453">
    <property type="entry name" value="B_lectin"/>
    <property type="match status" value="1"/>
</dbReference>
<feature type="domain" description="Bulb-type lectin" evidence="23">
    <location>
        <begin position="23"/>
        <end position="144"/>
    </location>
</feature>
<proteinExistence type="inferred from homology"/>
<keyword evidence="13" id="KW-0675">Receptor</keyword>
<evidence type="ECO:0000256" key="14">
    <source>
        <dbReference type="ARBA" id="ARBA00023180"/>
    </source>
</evidence>
<gene>
    <name evidence="25" type="ORF">POPTR_001G412100</name>
</gene>